<dbReference type="InterPro" id="IPR036388">
    <property type="entry name" value="WH-like_DNA-bd_sf"/>
</dbReference>
<reference evidence="4 5" key="1">
    <citation type="submission" date="2014-09" db="EMBL/GenBank/DDBJ databases">
        <authorList>
            <person name="Urmite Genomes Urmite Genomes"/>
        </authorList>
    </citation>
    <scope>NUCLEOTIDE SEQUENCE [LARGE SCALE GENOMIC DNA]</scope>
    <source>
        <strain evidence="4 5">ES2</strain>
    </source>
</reference>
<gene>
    <name evidence="4" type="primary">nsrR_2</name>
    <name evidence="4" type="ORF">BN1080_00699</name>
</gene>
<name>A0A098EHP2_9BACL</name>
<comment type="cofactor">
    <cofactor evidence="2">
        <name>[2Fe-2S] cluster</name>
        <dbReference type="ChEBI" id="CHEBI:190135"/>
    </cofactor>
</comment>
<dbReference type="EMBL" id="CCXS01000001">
    <property type="protein sequence ID" value="CEG21783.1"/>
    <property type="molecule type" value="Genomic_DNA"/>
</dbReference>
<dbReference type="Pfam" id="PF02082">
    <property type="entry name" value="Rrf2"/>
    <property type="match status" value="1"/>
</dbReference>
<dbReference type="GO" id="GO:0003677">
    <property type="term" value="F:DNA binding"/>
    <property type="evidence" value="ECO:0007669"/>
    <property type="project" value="UniProtKB-KW"/>
</dbReference>
<dbReference type="InterPro" id="IPR000944">
    <property type="entry name" value="Tscrpt_reg_Rrf2"/>
</dbReference>
<protein>
    <recommendedName>
        <fullName evidence="3">HTH-type transcriptional regulator NsrR</fullName>
    </recommendedName>
</protein>
<dbReference type="NCBIfam" id="TIGR00738">
    <property type="entry name" value="rrf2_super"/>
    <property type="match status" value="1"/>
</dbReference>
<dbReference type="Gene3D" id="1.10.10.10">
    <property type="entry name" value="Winged helix-like DNA-binding domain superfamily/Winged helix DNA-binding domain"/>
    <property type="match status" value="1"/>
</dbReference>
<dbReference type="PANTHER" id="PTHR33221">
    <property type="entry name" value="WINGED HELIX-TURN-HELIX TRANSCRIPTIONAL REGULATOR, RRF2 FAMILY"/>
    <property type="match status" value="1"/>
</dbReference>
<dbReference type="PROSITE" id="PS51197">
    <property type="entry name" value="HTH_RRF2_2"/>
    <property type="match status" value="1"/>
</dbReference>
<keyword evidence="1" id="KW-0238">DNA-binding</keyword>
<evidence type="ECO:0000256" key="3">
    <source>
        <dbReference type="ARBA" id="ARBA00040173"/>
    </source>
</evidence>
<evidence type="ECO:0000313" key="4">
    <source>
        <dbReference type="EMBL" id="CEG21783.1"/>
    </source>
</evidence>
<evidence type="ECO:0000313" key="5">
    <source>
        <dbReference type="Proteomes" id="UP000043699"/>
    </source>
</evidence>
<dbReference type="InterPro" id="IPR036390">
    <property type="entry name" value="WH_DNA-bd_sf"/>
</dbReference>
<sequence>MRLMKLTMYTDYSLRVLIYLGSKPEGKLTTIQEISDAYHISKNHLMKVTFELGKAGFIQTVRGRGGGIRLADLPQNINVGTVVRRMEDDFHLVECFDREHNRCPITPVCGLRGVLGKALHAYLAILDEYTLEDLLFNREGLREILHT</sequence>
<evidence type="ECO:0000256" key="2">
    <source>
        <dbReference type="ARBA" id="ARBA00034078"/>
    </source>
</evidence>
<keyword evidence="5" id="KW-1185">Reference proteome</keyword>
<dbReference type="AlphaFoldDB" id="A0A098EHP2"/>
<dbReference type="GO" id="GO:0003700">
    <property type="term" value="F:DNA-binding transcription factor activity"/>
    <property type="evidence" value="ECO:0007669"/>
    <property type="project" value="TreeGrafter"/>
</dbReference>
<dbReference type="STRING" id="1499687.BN1080_00699"/>
<dbReference type="Proteomes" id="UP000043699">
    <property type="component" value="Unassembled WGS sequence"/>
</dbReference>
<organism evidence="4 5">
    <name type="scientific">Planococcus massiliensis</name>
    <dbReference type="NCBI Taxonomy" id="1499687"/>
    <lineage>
        <taxon>Bacteria</taxon>
        <taxon>Bacillati</taxon>
        <taxon>Bacillota</taxon>
        <taxon>Bacilli</taxon>
        <taxon>Bacillales</taxon>
        <taxon>Caryophanaceae</taxon>
        <taxon>Planococcus</taxon>
    </lineage>
</organism>
<dbReference type="PANTHER" id="PTHR33221:SF4">
    <property type="entry name" value="HTH-TYPE TRANSCRIPTIONAL REPRESSOR NSRR"/>
    <property type="match status" value="1"/>
</dbReference>
<dbReference type="SUPFAM" id="SSF46785">
    <property type="entry name" value="Winged helix' DNA-binding domain"/>
    <property type="match status" value="1"/>
</dbReference>
<proteinExistence type="predicted"/>
<evidence type="ECO:0000256" key="1">
    <source>
        <dbReference type="ARBA" id="ARBA00023125"/>
    </source>
</evidence>
<dbReference type="GO" id="GO:0005829">
    <property type="term" value="C:cytosol"/>
    <property type="evidence" value="ECO:0007669"/>
    <property type="project" value="TreeGrafter"/>
</dbReference>
<accession>A0A098EHP2</accession>